<feature type="transmembrane region" description="Helical" evidence="8">
    <location>
        <begin position="295"/>
        <end position="312"/>
    </location>
</feature>
<dbReference type="KEGG" id="cyt:cce_2537"/>
<feature type="transmembrane region" description="Helical" evidence="8">
    <location>
        <begin position="113"/>
        <end position="132"/>
    </location>
</feature>
<feature type="transmembrane region" description="Helical" evidence="8">
    <location>
        <begin position="217"/>
        <end position="238"/>
    </location>
</feature>
<evidence type="ECO:0000259" key="9">
    <source>
        <dbReference type="Pfam" id="PF13231"/>
    </source>
</evidence>
<evidence type="ECO:0000256" key="1">
    <source>
        <dbReference type="ARBA" id="ARBA00004651"/>
    </source>
</evidence>
<evidence type="ECO:0000256" key="5">
    <source>
        <dbReference type="ARBA" id="ARBA00022692"/>
    </source>
</evidence>
<keyword evidence="4" id="KW-0808">Transferase</keyword>
<dbReference type="GO" id="GO:0009103">
    <property type="term" value="P:lipopolysaccharide biosynthetic process"/>
    <property type="evidence" value="ECO:0007669"/>
    <property type="project" value="UniProtKB-ARBA"/>
</dbReference>
<organism evidence="10 11">
    <name type="scientific">Crocosphaera subtropica (strain ATCC 51142 / BH68)</name>
    <name type="common">Cyanothece sp. (strain ATCC 51142)</name>
    <dbReference type="NCBI Taxonomy" id="43989"/>
    <lineage>
        <taxon>Bacteria</taxon>
        <taxon>Bacillati</taxon>
        <taxon>Cyanobacteriota</taxon>
        <taxon>Cyanophyceae</taxon>
        <taxon>Oscillatoriophycideae</taxon>
        <taxon>Chroococcales</taxon>
        <taxon>Aphanothecaceae</taxon>
        <taxon>Crocosphaera</taxon>
        <taxon>Crocosphaera subtropica</taxon>
    </lineage>
</organism>
<evidence type="ECO:0000256" key="8">
    <source>
        <dbReference type="SAM" id="Phobius"/>
    </source>
</evidence>
<dbReference type="OrthoDB" id="468539at2"/>
<proteinExistence type="predicted"/>
<feature type="transmembrane region" description="Helical" evidence="8">
    <location>
        <begin position="138"/>
        <end position="158"/>
    </location>
</feature>
<dbReference type="InterPro" id="IPR050297">
    <property type="entry name" value="LipidA_mod_glycosyltrf_83"/>
</dbReference>
<dbReference type="EMBL" id="CP000806">
    <property type="protein sequence ID" value="ACB51885.1"/>
    <property type="molecule type" value="Genomic_DNA"/>
</dbReference>
<dbReference type="eggNOG" id="COG1807">
    <property type="taxonomic scope" value="Bacteria"/>
</dbReference>
<evidence type="ECO:0000256" key="4">
    <source>
        <dbReference type="ARBA" id="ARBA00022679"/>
    </source>
</evidence>
<protein>
    <recommendedName>
        <fullName evidence="9">Glycosyltransferase RgtA/B/C/D-like domain-containing protein</fullName>
    </recommendedName>
</protein>
<feature type="transmembrane region" description="Helical" evidence="8">
    <location>
        <begin position="12"/>
        <end position="32"/>
    </location>
</feature>
<dbReference type="GO" id="GO:0016763">
    <property type="term" value="F:pentosyltransferase activity"/>
    <property type="evidence" value="ECO:0007669"/>
    <property type="project" value="TreeGrafter"/>
</dbReference>
<name>B1WS99_CROS5</name>
<feature type="transmembrane region" description="Helical" evidence="8">
    <location>
        <begin position="165"/>
        <end position="197"/>
    </location>
</feature>
<dbReference type="PANTHER" id="PTHR33908:SF11">
    <property type="entry name" value="MEMBRANE PROTEIN"/>
    <property type="match status" value="1"/>
</dbReference>
<dbReference type="Pfam" id="PF13231">
    <property type="entry name" value="PMT_2"/>
    <property type="match status" value="1"/>
</dbReference>
<feature type="transmembrane region" description="Helical" evidence="8">
    <location>
        <begin position="319"/>
        <end position="336"/>
    </location>
</feature>
<dbReference type="InterPro" id="IPR038731">
    <property type="entry name" value="RgtA/B/C-like"/>
</dbReference>
<evidence type="ECO:0000256" key="6">
    <source>
        <dbReference type="ARBA" id="ARBA00022989"/>
    </source>
</evidence>
<keyword evidence="5 8" id="KW-0812">Transmembrane</keyword>
<sequence length="501" mass="57842">MFLQLINRQKLSSIALLIVYLILAIIIVPIIVPIKEEFQFNFDEGIETMRALLYMKGFLPHQEIWSDHPFLFTQFLSVWLTIFGKSILWARLLTISFSALLIWFLFETIRLDLGIFPAFIGSLSLAASSGFIRFSSAVMIGIPALSFTIISIYFLFIYKHHKKNYLLALSGVFFALALQIKFLTVFLIPMNLMLIIISHKKPVEEDLKITRKIINSVSIWLVSFTIIFLSLSFFFHALSYEQLLGTHFGSEVKTAFSTKNGFKFLSQVIINKDFDLFYLAILGVCVVFIKRKWEGLFPVAWLGTATLLLINHQPVWPHHYCLIAIPMAWLAAYGSVPCVNLFKHRQYLLKPKKMKIHNYMLGIISLGLMIFLLINLKPKVARDIPSLQQDYSSQFAVVNRLADKRNSTKWLFTDVPIYGFYADLVVPPEIAVFSTKRIKTKQLTQEQVYELLLKYQPEQILIGRFKGFFYTSSHINSYINQFYVKSDDISVADHYVIKSLK</sequence>
<evidence type="ECO:0000256" key="7">
    <source>
        <dbReference type="ARBA" id="ARBA00023136"/>
    </source>
</evidence>
<evidence type="ECO:0000256" key="3">
    <source>
        <dbReference type="ARBA" id="ARBA00022676"/>
    </source>
</evidence>
<gene>
    <name evidence="10" type="ordered locus">cce_2537</name>
</gene>
<dbReference type="Proteomes" id="UP000001203">
    <property type="component" value="Chromosome circular"/>
</dbReference>
<keyword evidence="6 8" id="KW-1133">Transmembrane helix</keyword>
<dbReference type="AlphaFoldDB" id="B1WS99"/>
<feature type="domain" description="Glycosyltransferase RgtA/B/C/D-like" evidence="9">
    <location>
        <begin position="67"/>
        <end position="201"/>
    </location>
</feature>
<accession>B1WS99</accession>
<evidence type="ECO:0000313" key="11">
    <source>
        <dbReference type="Proteomes" id="UP000001203"/>
    </source>
</evidence>
<dbReference type="GO" id="GO:0005886">
    <property type="term" value="C:plasma membrane"/>
    <property type="evidence" value="ECO:0007669"/>
    <property type="project" value="UniProtKB-SubCell"/>
</dbReference>
<keyword evidence="11" id="KW-1185">Reference proteome</keyword>
<feature type="transmembrane region" description="Helical" evidence="8">
    <location>
        <begin position="87"/>
        <end position="106"/>
    </location>
</feature>
<keyword evidence="7 8" id="KW-0472">Membrane</keyword>
<feature type="transmembrane region" description="Helical" evidence="8">
    <location>
        <begin position="356"/>
        <end position="376"/>
    </location>
</feature>
<keyword evidence="2" id="KW-1003">Cell membrane</keyword>
<comment type="subcellular location">
    <subcellularLocation>
        <location evidence="1">Cell membrane</location>
        <topology evidence="1">Multi-pass membrane protein</topology>
    </subcellularLocation>
</comment>
<reference evidence="10 11" key="1">
    <citation type="journal article" date="2008" name="Proc. Natl. Acad. Sci. U.S.A.">
        <title>The genome of Cyanothece 51142, a unicellular diazotrophic cyanobacterium important in the marine nitrogen cycle.</title>
        <authorList>
            <person name="Welsh E.A."/>
            <person name="Liberton M."/>
            <person name="Stoeckel J."/>
            <person name="Loh T."/>
            <person name="Elvitigala T."/>
            <person name="Wang C."/>
            <person name="Wollam A."/>
            <person name="Fulton R.S."/>
            <person name="Clifton S.W."/>
            <person name="Jacobs J.M."/>
            <person name="Aurora R."/>
            <person name="Ghosh B.K."/>
            <person name="Sherman L.A."/>
            <person name="Smith R.D."/>
            <person name="Wilson R.K."/>
            <person name="Pakrasi H.B."/>
        </authorList>
    </citation>
    <scope>NUCLEOTIDE SEQUENCE [LARGE SCALE GENOMIC DNA]</scope>
    <source>
        <strain evidence="11">ATCC 51142 / BH68</strain>
    </source>
</reference>
<dbReference type="HOGENOM" id="CLU_573415_0_0_3"/>
<dbReference type="PANTHER" id="PTHR33908">
    <property type="entry name" value="MANNOSYLTRANSFERASE YKCB-RELATED"/>
    <property type="match status" value="1"/>
</dbReference>
<evidence type="ECO:0000256" key="2">
    <source>
        <dbReference type="ARBA" id="ARBA00022475"/>
    </source>
</evidence>
<evidence type="ECO:0000313" key="10">
    <source>
        <dbReference type="EMBL" id="ACB51885.1"/>
    </source>
</evidence>
<keyword evidence="3" id="KW-0328">Glycosyltransferase</keyword>